<reference evidence="2 3" key="1">
    <citation type="journal article" date="2024" name="Microbiol. Resour. Announc.">
        <title>Genome annotations for the ascomycete fungi Trichoderma harzianum, Trichoderma aggressivum, and Purpureocillium lilacinum.</title>
        <authorList>
            <person name="Beijen E.P.W."/>
            <person name="Ohm R.A."/>
        </authorList>
    </citation>
    <scope>NUCLEOTIDE SEQUENCE [LARGE SCALE GENOMIC DNA]</scope>
    <source>
        <strain evidence="2 3">CBS 150709</strain>
    </source>
</reference>
<feature type="compositionally biased region" description="Basic and acidic residues" evidence="1">
    <location>
        <begin position="141"/>
        <end position="153"/>
    </location>
</feature>
<name>A0ABR0C730_PURLI</name>
<comment type="caution">
    <text evidence="2">The sequence shown here is derived from an EMBL/GenBank/DDBJ whole genome shotgun (WGS) entry which is preliminary data.</text>
</comment>
<sequence length="170" mass="18871">MSDGQEIRYVLSFRVTHRHGASARREAVVGALHLLPSVVARDRQGPVAALHPSDLDNTAEGADSLAKCSVAVGRGRYCMRLVDELAPGLGPRARTRRQRSGPVAYEHELGELYCQGTSRCMKRYTSQGTLRFLSMPSDAIGNKETREEETLRAERRRRARAQQHASFGPQ</sequence>
<protein>
    <submittedName>
        <fullName evidence="2">Uncharacterized protein</fullName>
    </submittedName>
</protein>
<gene>
    <name evidence="2" type="ORF">Purlil1_3617</name>
</gene>
<evidence type="ECO:0000313" key="2">
    <source>
        <dbReference type="EMBL" id="KAK4091778.1"/>
    </source>
</evidence>
<keyword evidence="3" id="KW-1185">Reference proteome</keyword>
<dbReference type="Proteomes" id="UP001287286">
    <property type="component" value="Unassembled WGS sequence"/>
</dbReference>
<accession>A0ABR0C730</accession>
<feature type="region of interest" description="Disordered" evidence="1">
    <location>
        <begin position="136"/>
        <end position="170"/>
    </location>
</feature>
<organism evidence="2 3">
    <name type="scientific">Purpureocillium lilacinum</name>
    <name type="common">Paecilomyces lilacinus</name>
    <dbReference type="NCBI Taxonomy" id="33203"/>
    <lineage>
        <taxon>Eukaryota</taxon>
        <taxon>Fungi</taxon>
        <taxon>Dikarya</taxon>
        <taxon>Ascomycota</taxon>
        <taxon>Pezizomycotina</taxon>
        <taxon>Sordariomycetes</taxon>
        <taxon>Hypocreomycetidae</taxon>
        <taxon>Hypocreales</taxon>
        <taxon>Ophiocordycipitaceae</taxon>
        <taxon>Purpureocillium</taxon>
    </lineage>
</organism>
<proteinExistence type="predicted"/>
<evidence type="ECO:0000256" key="1">
    <source>
        <dbReference type="SAM" id="MobiDB-lite"/>
    </source>
</evidence>
<evidence type="ECO:0000313" key="3">
    <source>
        <dbReference type="Proteomes" id="UP001287286"/>
    </source>
</evidence>
<dbReference type="EMBL" id="JAWRVI010000010">
    <property type="protein sequence ID" value="KAK4091778.1"/>
    <property type="molecule type" value="Genomic_DNA"/>
</dbReference>